<reference evidence="3" key="1">
    <citation type="submission" date="2023-07" db="EMBL/GenBank/DDBJ databases">
        <title>Gilvimarinus algae sp. nov., isolated from the surface of Kelp.</title>
        <authorList>
            <person name="Sun Y.Y."/>
            <person name="Gong Y."/>
            <person name="Du Z.J."/>
        </authorList>
    </citation>
    <scope>NUCLEOTIDE SEQUENCE</scope>
    <source>
        <strain evidence="3">SDUM040014</strain>
    </source>
</reference>
<comment type="caution">
    <text evidence="3">The sequence shown here is derived from an EMBL/GenBank/DDBJ whole genome shotgun (WGS) entry which is preliminary data.</text>
</comment>
<dbReference type="RefSeq" id="WP_302713618.1">
    <property type="nucleotide sequence ID" value="NZ_JAULRT010000059.1"/>
</dbReference>
<evidence type="ECO:0000256" key="1">
    <source>
        <dbReference type="SAM" id="MobiDB-lite"/>
    </source>
</evidence>
<dbReference type="Proteomes" id="UP001168380">
    <property type="component" value="Unassembled WGS sequence"/>
</dbReference>
<sequence>MSSSAFDAISKFCLDNDKDFPVRNQAFAIYAQKLKEAIENHKQKNGRITPAQESTIHNMMESESEIRGYVVAAERIISDIKETAIEPYKSSFNWKDYWISVSSSVLGAFFYSVLLVIMFVVAEEQIKSWVAPMVYERQSIQTPADQNSNNSMQPTANASAD</sequence>
<protein>
    <submittedName>
        <fullName evidence="3">Uncharacterized protein</fullName>
    </submittedName>
</protein>
<evidence type="ECO:0000256" key="2">
    <source>
        <dbReference type="SAM" id="Phobius"/>
    </source>
</evidence>
<accession>A0ABT8TG95</accession>
<gene>
    <name evidence="3" type="ORF">QWI16_12595</name>
</gene>
<keyword evidence="2" id="KW-1133">Transmembrane helix</keyword>
<keyword evidence="2" id="KW-0812">Transmembrane</keyword>
<organism evidence="3 4">
    <name type="scientific">Gilvimarinus algae</name>
    <dbReference type="NCBI Taxonomy" id="3058037"/>
    <lineage>
        <taxon>Bacteria</taxon>
        <taxon>Pseudomonadati</taxon>
        <taxon>Pseudomonadota</taxon>
        <taxon>Gammaproteobacteria</taxon>
        <taxon>Cellvibrionales</taxon>
        <taxon>Cellvibrionaceae</taxon>
        <taxon>Gilvimarinus</taxon>
    </lineage>
</organism>
<evidence type="ECO:0000313" key="4">
    <source>
        <dbReference type="Proteomes" id="UP001168380"/>
    </source>
</evidence>
<feature type="region of interest" description="Disordered" evidence="1">
    <location>
        <begin position="141"/>
        <end position="161"/>
    </location>
</feature>
<dbReference type="EMBL" id="JAULRT010000059">
    <property type="protein sequence ID" value="MDO3383010.1"/>
    <property type="molecule type" value="Genomic_DNA"/>
</dbReference>
<keyword evidence="2" id="KW-0472">Membrane</keyword>
<proteinExistence type="predicted"/>
<name>A0ABT8TG95_9GAMM</name>
<evidence type="ECO:0000313" key="3">
    <source>
        <dbReference type="EMBL" id="MDO3383010.1"/>
    </source>
</evidence>
<keyword evidence="4" id="KW-1185">Reference proteome</keyword>
<feature type="transmembrane region" description="Helical" evidence="2">
    <location>
        <begin position="97"/>
        <end position="121"/>
    </location>
</feature>